<dbReference type="Gene3D" id="2.20.25.10">
    <property type="match status" value="1"/>
</dbReference>
<proteinExistence type="predicted"/>
<comment type="caution">
    <text evidence="2">The sequence shown here is derived from an EMBL/GenBank/DDBJ whole genome shotgun (WGS) entry which is preliminary data.</text>
</comment>
<dbReference type="PANTHER" id="PTHR45445:SF2">
    <property type="entry name" value="METHYLTRANSFERASE TYPE 11 DOMAIN-CONTAINING PROTEIN"/>
    <property type="match status" value="1"/>
</dbReference>
<dbReference type="Gene3D" id="3.40.50.150">
    <property type="entry name" value="Vaccinia Virus protein VP39"/>
    <property type="match status" value="1"/>
</dbReference>
<dbReference type="Pfam" id="PF08241">
    <property type="entry name" value="Methyltransf_11"/>
    <property type="match status" value="1"/>
</dbReference>
<reference evidence="3" key="2">
    <citation type="submission" date="2019-01" db="EMBL/GenBank/DDBJ databases">
        <title>Genome sequence of Desulfonema ishimotonii strain Tokyo 01.</title>
        <authorList>
            <person name="Fukui M."/>
        </authorList>
    </citation>
    <scope>NUCLEOTIDE SEQUENCE [LARGE SCALE GENOMIC DNA]</scope>
    <source>
        <strain evidence="3">Tokyo 01</strain>
    </source>
</reference>
<evidence type="ECO:0000259" key="1">
    <source>
        <dbReference type="Pfam" id="PF08241"/>
    </source>
</evidence>
<dbReference type="Pfam" id="PF03966">
    <property type="entry name" value="Trm112p"/>
    <property type="match status" value="1"/>
</dbReference>
<sequence>MKKVLRDILICPVCLPLEHSLSCTILEADGEDIISGYLYCRGCSRKYPIEDGVAILLRDPTVSLTNFPYEEDVMISSYLWSQYASVFGDPDSSNAYLAWAEQLKDGAPLALDVGCAVGRFTFEMSAKSDLAVGIDRSVAFIRWARKLMCDRRVIFSVITEGQMTERKEIVLPAHWKSEKVEFIVANALALPFPNSCFSALASLNMLDKVTKPLRHLLEVNRVARHRGARFIFTDPFSWSDKNAPKNEWLGGKTNGEFTGKGFDNVQALLRGKNRIFIPPWSIERCGYVWWKIRNHSNHFELIRSLFLAAAR</sequence>
<dbReference type="AlphaFoldDB" id="A0A401FS17"/>
<keyword evidence="2" id="KW-0808">Transferase</keyword>
<evidence type="ECO:0000313" key="2">
    <source>
        <dbReference type="EMBL" id="GBC59754.1"/>
    </source>
</evidence>
<name>A0A401FS17_9BACT</name>
<evidence type="ECO:0000313" key="3">
    <source>
        <dbReference type="Proteomes" id="UP000288096"/>
    </source>
</evidence>
<dbReference type="RefSeq" id="WP_124327240.1">
    <property type="nucleotide sequence ID" value="NZ_BEXT01000001.1"/>
</dbReference>
<dbReference type="PANTHER" id="PTHR45445">
    <property type="match status" value="1"/>
</dbReference>
<dbReference type="GO" id="GO:0008757">
    <property type="term" value="F:S-adenosylmethionine-dependent methyltransferase activity"/>
    <property type="evidence" value="ECO:0007669"/>
    <property type="project" value="InterPro"/>
</dbReference>
<dbReference type="EMBL" id="BEXT01000001">
    <property type="protein sequence ID" value="GBC59754.1"/>
    <property type="molecule type" value="Genomic_DNA"/>
</dbReference>
<dbReference type="OrthoDB" id="9768004at2"/>
<dbReference type="InterPro" id="IPR029063">
    <property type="entry name" value="SAM-dependent_MTases_sf"/>
</dbReference>
<keyword evidence="2" id="KW-0489">Methyltransferase</keyword>
<keyword evidence="3" id="KW-1185">Reference proteome</keyword>
<dbReference type="SUPFAM" id="SSF53335">
    <property type="entry name" value="S-adenosyl-L-methionine-dependent methyltransferases"/>
    <property type="match status" value="1"/>
</dbReference>
<accession>A0A401FS17</accession>
<dbReference type="InterPro" id="IPR013216">
    <property type="entry name" value="Methyltransf_11"/>
</dbReference>
<dbReference type="Proteomes" id="UP000288096">
    <property type="component" value="Unassembled WGS sequence"/>
</dbReference>
<organism evidence="2 3">
    <name type="scientific">Desulfonema ishimotonii</name>
    <dbReference type="NCBI Taxonomy" id="45657"/>
    <lineage>
        <taxon>Bacteria</taxon>
        <taxon>Pseudomonadati</taxon>
        <taxon>Thermodesulfobacteriota</taxon>
        <taxon>Desulfobacteria</taxon>
        <taxon>Desulfobacterales</taxon>
        <taxon>Desulfococcaceae</taxon>
        <taxon>Desulfonema</taxon>
    </lineage>
</organism>
<feature type="domain" description="Methyltransferase type 11" evidence="1">
    <location>
        <begin position="111"/>
        <end position="228"/>
    </location>
</feature>
<reference evidence="3" key="1">
    <citation type="submission" date="2017-11" db="EMBL/GenBank/DDBJ databases">
        <authorList>
            <person name="Watanabe M."/>
            <person name="Kojima H."/>
        </authorList>
    </citation>
    <scope>NUCLEOTIDE SEQUENCE [LARGE SCALE GENOMIC DNA]</scope>
    <source>
        <strain evidence="3">Tokyo 01</strain>
    </source>
</reference>
<protein>
    <submittedName>
        <fullName evidence="2">SAM-dependent methyltransferase</fullName>
    </submittedName>
</protein>
<dbReference type="GO" id="GO:0032259">
    <property type="term" value="P:methylation"/>
    <property type="evidence" value="ECO:0007669"/>
    <property type="project" value="UniProtKB-KW"/>
</dbReference>
<dbReference type="SUPFAM" id="SSF158997">
    <property type="entry name" value="Trm112p-like"/>
    <property type="match status" value="1"/>
</dbReference>
<gene>
    <name evidence="2" type="ORF">DENIS_0695</name>
</gene>
<dbReference type="InterPro" id="IPR005651">
    <property type="entry name" value="Trm112-like"/>
</dbReference>